<dbReference type="InterPro" id="IPR001199">
    <property type="entry name" value="Cyt_B5-like_heme/steroid-bd"/>
</dbReference>
<keyword evidence="9 14" id="KW-0408">Iron</keyword>
<gene>
    <name evidence="16" type="primary">Cyb5a</name>
    <name evidence="16" type="ORF">CEXT_449431</name>
</gene>
<comment type="similarity">
    <text evidence="12 14">Belongs to the cytochrome b5 family.</text>
</comment>
<evidence type="ECO:0000256" key="3">
    <source>
        <dbReference type="ARBA" id="ARBA00022617"/>
    </source>
</evidence>
<evidence type="ECO:0000256" key="13">
    <source>
        <dbReference type="ARBA" id="ARBA00039806"/>
    </source>
</evidence>
<dbReference type="PANTHER" id="PTHR19359:SF150">
    <property type="entry name" value="CYTOCHROME B5"/>
    <property type="match status" value="1"/>
</dbReference>
<dbReference type="Pfam" id="PF00173">
    <property type="entry name" value="Cyt-b5"/>
    <property type="match status" value="1"/>
</dbReference>
<comment type="subcellular location">
    <subcellularLocation>
        <location evidence="1">Endoplasmic reticulum membrane</location>
        <topology evidence="1">Single-pass membrane protein</topology>
        <orientation evidence="1">Cytoplasmic side</orientation>
    </subcellularLocation>
    <subcellularLocation>
        <location evidence="11">Microsome membrane</location>
        <topology evidence="11">Single-pass membrane protein</topology>
        <orientation evidence="11">Cytoplasmic side</orientation>
    </subcellularLocation>
</comment>
<proteinExistence type="inferred from homology"/>
<keyword evidence="8" id="KW-0249">Electron transport</keyword>
<evidence type="ECO:0000256" key="14">
    <source>
        <dbReference type="RuleBase" id="RU362121"/>
    </source>
</evidence>
<dbReference type="FunFam" id="3.10.120.10:FF:000002">
    <property type="entry name" value="Cytochrome b5 type B"/>
    <property type="match status" value="1"/>
</dbReference>
<sequence>MGDTKTYTLEEISEHQDKKSVWILIHGKVYDVTKFLEEHPGGEEVLLDQAGKHATEAFEDIGHSTDARDLMKQYCIGDLCEVLYSFVITWKTRKKIIEIEEKNHWPVGGGDESSWKNWLIPIAVAILASLLYRFYMSYHA</sequence>
<evidence type="ECO:0000256" key="7">
    <source>
        <dbReference type="ARBA" id="ARBA00022848"/>
    </source>
</evidence>
<keyword evidence="6" id="KW-0256">Endoplasmic reticulum</keyword>
<evidence type="ECO:0000313" key="17">
    <source>
        <dbReference type="Proteomes" id="UP001054945"/>
    </source>
</evidence>
<evidence type="ECO:0000256" key="11">
    <source>
        <dbReference type="ARBA" id="ARBA00037877"/>
    </source>
</evidence>
<dbReference type="AlphaFoldDB" id="A0AAV4YDI3"/>
<dbReference type="GO" id="GO:0005789">
    <property type="term" value="C:endoplasmic reticulum membrane"/>
    <property type="evidence" value="ECO:0007669"/>
    <property type="project" value="UniProtKB-SubCell"/>
</dbReference>
<evidence type="ECO:0000256" key="5">
    <source>
        <dbReference type="ARBA" id="ARBA00022723"/>
    </source>
</evidence>
<keyword evidence="5 14" id="KW-0479">Metal-binding</keyword>
<dbReference type="PROSITE" id="PS50255">
    <property type="entry name" value="CYTOCHROME_B5_2"/>
    <property type="match status" value="1"/>
</dbReference>
<evidence type="ECO:0000256" key="2">
    <source>
        <dbReference type="ARBA" id="ARBA00022448"/>
    </source>
</evidence>
<dbReference type="InterPro" id="IPR036400">
    <property type="entry name" value="Cyt_B5-like_heme/steroid_sf"/>
</dbReference>
<name>A0AAV4YDI3_CAEEX</name>
<keyword evidence="3 14" id="KW-0349">Heme</keyword>
<protein>
    <recommendedName>
        <fullName evidence="13">Cytochrome b5</fullName>
    </recommendedName>
</protein>
<dbReference type="PRINTS" id="PR00363">
    <property type="entry name" value="CYTOCHROMEB5"/>
</dbReference>
<dbReference type="InterPro" id="IPR050668">
    <property type="entry name" value="Cytochrome_b5"/>
</dbReference>
<dbReference type="Proteomes" id="UP001054945">
    <property type="component" value="Unassembled WGS sequence"/>
</dbReference>
<evidence type="ECO:0000256" key="8">
    <source>
        <dbReference type="ARBA" id="ARBA00022982"/>
    </source>
</evidence>
<evidence type="ECO:0000256" key="4">
    <source>
        <dbReference type="ARBA" id="ARBA00022692"/>
    </source>
</evidence>
<keyword evidence="14" id="KW-1133">Transmembrane helix</keyword>
<evidence type="ECO:0000256" key="6">
    <source>
        <dbReference type="ARBA" id="ARBA00022824"/>
    </source>
</evidence>
<comment type="caution">
    <text evidence="16">The sequence shown here is derived from an EMBL/GenBank/DDBJ whole genome shotgun (WGS) entry which is preliminary data.</text>
</comment>
<dbReference type="PANTHER" id="PTHR19359">
    <property type="entry name" value="CYTOCHROME B5"/>
    <property type="match status" value="1"/>
</dbReference>
<evidence type="ECO:0000256" key="9">
    <source>
        <dbReference type="ARBA" id="ARBA00023004"/>
    </source>
</evidence>
<accession>A0AAV4YDI3</accession>
<dbReference type="PROSITE" id="PS00191">
    <property type="entry name" value="CYTOCHROME_B5_1"/>
    <property type="match status" value="1"/>
</dbReference>
<keyword evidence="17" id="KW-1185">Reference proteome</keyword>
<reference evidence="16 17" key="1">
    <citation type="submission" date="2021-06" db="EMBL/GenBank/DDBJ databases">
        <title>Caerostris extrusa draft genome.</title>
        <authorList>
            <person name="Kono N."/>
            <person name="Arakawa K."/>
        </authorList>
    </citation>
    <scope>NUCLEOTIDE SEQUENCE [LARGE SCALE GENOMIC DNA]</scope>
</reference>
<evidence type="ECO:0000256" key="10">
    <source>
        <dbReference type="ARBA" id="ARBA00023136"/>
    </source>
</evidence>
<keyword evidence="10 14" id="KW-0472">Membrane</keyword>
<evidence type="ECO:0000256" key="12">
    <source>
        <dbReference type="ARBA" id="ARBA00038168"/>
    </source>
</evidence>
<dbReference type="SMART" id="SM01117">
    <property type="entry name" value="Cyt-b5"/>
    <property type="match status" value="1"/>
</dbReference>
<evidence type="ECO:0000313" key="16">
    <source>
        <dbReference type="EMBL" id="GIZ04430.1"/>
    </source>
</evidence>
<feature type="transmembrane region" description="Helical" evidence="14">
    <location>
        <begin position="118"/>
        <end position="135"/>
    </location>
</feature>
<dbReference type="SUPFAM" id="SSF55856">
    <property type="entry name" value="Cytochrome b5-like heme/steroid binding domain"/>
    <property type="match status" value="1"/>
</dbReference>
<feature type="domain" description="Cytochrome b5 heme-binding" evidence="15">
    <location>
        <begin position="4"/>
        <end position="80"/>
    </location>
</feature>
<evidence type="ECO:0000259" key="15">
    <source>
        <dbReference type="PROSITE" id="PS50255"/>
    </source>
</evidence>
<dbReference type="InterPro" id="IPR018506">
    <property type="entry name" value="Cyt_B5_heme-BS"/>
</dbReference>
<organism evidence="16 17">
    <name type="scientific">Caerostris extrusa</name>
    <name type="common">Bark spider</name>
    <name type="synonym">Caerostris bankana</name>
    <dbReference type="NCBI Taxonomy" id="172846"/>
    <lineage>
        <taxon>Eukaryota</taxon>
        <taxon>Metazoa</taxon>
        <taxon>Ecdysozoa</taxon>
        <taxon>Arthropoda</taxon>
        <taxon>Chelicerata</taxon>
        <taxon>Arachnida</taxon>
        <taxon>Araneae</taxon>
        <taxon>Araneomorphae</taxon>
        <taxon>Entelegynae</taxon>
        <taxon>Araneoidea</taxon>
        <taxon>Araneidae</taxon>
        <taxon>Caerostris</taxon>
    </lineage>
</organism>
<dbReference type="EMBL" id="BPLR01001735">
    <property type="protein sequence ID" value="GIZ04430.1"/>
    <property type="molecule type" value="Genomic_DNA"/>
</dbReference>
<keyword evidence="4 14" id="KW-0812">Transmembrane</keyword>
<dbReference type="GO" id="GO:0046872">
    <property type="term" value="F:metal ion binding"/>
    <property type="evidence" value="ECO:0007669"/>
    <property type="project" value="UniProtKB-UniRule"/>
</dbReference>
<dbReference type="Gene3D" id="3.10.120.10">
    <property type="entry name" value="Cytochrome b5-like heme/steroid binding domain"/>
    <property type="match status" value="1"/>
</dbReference>
<evidence type="ECO:0000256" key="1">
    <source>
        <dbReference type="ARBA" id="ARBA00004131"/>
    </source>
</evidence>
<keyword evidence="7" id="KW-0492">Microsome</keyword>
<keyword evidence="2" id="KW-0813">Transport</keyword>
<dbReference type="GO" id="GO:0020037">
    <property type="term" value="F:heme binding"/>
    <property type="evidence" value="ECO:0007669"/>
    <property type="project" value="UniProtKB-UniRule"/>
</dbReference>